<keyword evidence="1" id="KW-0732">Signal</keyword>
<proteinExistence type="predicted"/>
<evidence type="ECO:0000256" key="1">
    <source>
        <dbReference type="SAM" id="SignalP"/>
    </source>
</evidence>
<dbReference type="STRING" id="71139.A0A059D602"/>
<dbReference type="EMBL" id="KK198754">
    <property type="protein sequence ID" value="KCW85650.1"/>
    <property type="molecule type" value="Genomic_DNA"/>
</dbReference>
<accession>A0A059D602</accession>
<dbReference type="PANTHER" id="PTHR31718">
    <property type="entry name" value="PLAT DOMAIN-CONTAINING PROTEIN"/>
    <property type="match status" value="1"/>
</dbReference>
<name>A0A059D602_EUCGR</name>
<feature type="chain" id="PRO_5001575109" description="Embryo-specific protein ATS3A" evidence="1">
    <location>
        <begin position="34"/>
        <end position="195"/>
    </location>
</feature>
<dbReference type="eggNOG" id="ENOG502RYQN">
    <property type="taxonomic scope" value="Eukaryota"/>
</dbReference>
<evidence type="ECO:0000313" key="2">
    <source>
        <dbReference type="EMBL" id="KCW85650.1"/>
    </source>
</evidence>
<sequence>MAMEGLRRFCKSWFFTGCVLLFALAAAGNETRASQNKNNCTYAITIETTCADGAETSNHVAVRFGDTNSTDIVVRRLNAKPFRTLDPLQPDGPLDDDVPQKAFRACTVDEFRVVGECVESPVCYLYLKLAGSDDWRPGFAKVQVLEGPHLSSEYFYFRRYLPRRVWHGSDSCQKEVTPFGIKSKRKGLATKRVVV</sequence>
<feature type="signal peptide" evidence="1">
    <location>
        <begin position="1"/>
        <end position="33"/>
    </location>
</feature>
<dbReference type="OrthoDB" id="1920702at2759"/>
<dbReference type="Gramene" id="KCW85650">
    <property type="protein sequence ID" value="KCW85650"/>
    <property type="gene ID" value="EUGRSUZ_B02437"/>
</dbReference>
<dbReference type="PANTHER" id="PTHR31718:SF30">
    <property type="entry name" value="EMBRYO-SPECIFIC PROTEIN ATS3A-LIKE"/>
    <property type="match status" value="1"/>
</dbReference>
<gene>
    <name evidence="2" type="ORF">EUGRSUZ_B02437</name>
</gene>
<reference evidence="2" key="1">
    <citation type="submission" date="2013-07" db="EMBL/GenBank/DDBJ databases">
        <title>The genome of Eucalyptus grandis.</title>
        <authorList>
            <person name="Schmutz J."/>
            <person name="Hayes R."/>
            <person name="Myburg A."/>
            <person name="Tuskan G."/>
            <person name="Grattapaglia D."/>
            <person name="Rokhsar D.S."/>
        </authorList>
    </citation>
    <scope>NUCLEOTIDE SEQUENCE</scope>
    <source>
        <tissue evidence="2">Leaf extractions</tissue>
    </source>
</reference>
<dbReference type="OMA" id="EYFYFRR"/>
<dbReference type="Pfam" id="PF06232">
    <property type="entry name" value="ATS3"/>
    <property type="match status" value="1"/>
</dbReference>
<dbReference type="InterPro" id="IPR010417">
    <property type="entry name" value="Embryo-specific_ATS3"/>
</dbReference>
<dbReference type="SUPFAM" id="SSF49723">
    <property type="entry name" value="Lipase/lipooxygenase domain (PLAT/LH2 domain)"/>
    <property type="match status" value="1"/>
</dbReference>
<dbReference type="InParanoid" id="A0A059D602"/>
<protein>
    <recommendedName>
        <fullName evidence="3">Embryo-specific protein ATS3A</fullName>
    </recommendedName>
</protein>
<dbReference type="AlphaFoldDB" id="A0A059D602"/>
<evidence type="ECO:0008006" key="3">
    <source>
        <dbReference type="Google" id="ProtNLM"/>
    </source>
</evidence>
<dbReference type="InterPro" id="IPR036392">
    <property type="entry name" value="PLAT/LH2_dom_sf"/>
</dbReference>
<organism evidence="2">
    <name type="scientific">Eucalyptus grandis</name>
    <name type="common">Flooded gum</name>
    <dbReference type="NCBI Taxonomy" id="71139"/>
    <lineage>
        <taxon>Eukaryota</taxon>
        <taxon>Viridiplantae</taxon>
        <taxon>Streptophyta</taxon>
        <taxon>Embryophyta</taxon>
        <taxon>Tracheophyta</taxon>
        <taxon>Spermatophyta</taxon>
        <taxon>Magnoliopsida</taxon>
        <taxon>eudicotyledons</taxon>
        <taxon>Gunneridae</taxon>
        <taxon>Pentapetalae</taxon>
        <taxon>rosids</taxon>
        <taxon>malvids</taxon>
        <taxon>Myrtales</taxon>
        <taxon>Myrtaceae</taxon>
        <taxon>Myrtoideae</taxon>
        <taxon>Eucalypteae</taxon>
        <taxon>Eucalyptus</taxon>
    </lineage>
</organism>